<dbReference type="Proteomes" id="UP000253426">
    <property type="component" value="Unassembled WGS sequence"/>
</dbReference>
<dbReference type="FunFam" id="3.30.2090.10:FF:000002">
    <property type="entry name" value="Efflux pump membrane transporter"/>
    <property type="match status" value="1"/>
</dbReference>
<protein>
    <submittedName>
        <fullName evidence="11">Multidrug efflux pump</fullName>
    </submittedName>
</protein>
<evidence type="ECO:0000256" key="8">
    <source>
        <dbReference type="ARBA" id="ARBA00023136"/>
    </source>
</evidence>
<evidence type="ECO:0000256" key="9">
    <source>
        <dbReference type="SAM" id="MobiDB-lite"/>
    </source>
</evidence>
<evidence type="ECO:0000256" key="4">
    <source>
        <dbReference type="ARBA" id="ARBA00022475"/>
    </source>
</evidence>
<dbReference type="PANTHER" id="PTHR32063">
    <property type="match status" value="1"/>
</dbReference>
<organism evidence="11 12">
    <name type="scientific">Roseimicrobium gellanilyticum</name>
    <dbReference type="NCBI Taxonomy" id="748857"/>
    <lineage>
        <taxon>Bacteria</taxon>
        <taxon>Pseudomonadati</taxon>
        <taxon>Verrucomicrobiota</taxon>
        <taxon>Verrucomicrobiia</taxon>
        <taxon>Verrucomicrobiales</taxon>
        <taxon>Verrucomicrobiaceae</taxon>
        <taxon>Roseimicrobium</taxon>
    </lineage>
</organism>
<dbReference type="GO" id="GO:0005886">
    <property type="term" value="C:plasma membrane"/>
    <property type="evidence" value="ECO:0007669"/>
    <property type="project" value="UniProtKB-SubCell"/>
</dbReference>
<evidence type="ECO:0000256" key="1">
    <source>
        <dbReference type="ARBA" id="ARBA00004429"/>
    </source>
</evidence>
<evidence type="ECO:0000256" key="5">
    <source>
        <dbReference type="ARBA" id="ARBA00022519"/>
    </source>
</evidence>
<comment type="caution">
    <text evidence="11">The sequence shown here is derived from an EMBL/GenBank/DDBJ whole genome shotgun (WGS) entry which is preliminary data.</text>
</comment>
<feature type="transmembrane region" description="Helical" evidence="10">
    <location>
        <begin position="366"/>
        <end position="388"/>
    </location>
</feature>
<feature type="transmembrane region" description="Helical" evidence="10">
    <location>
        <begin position="972"/>
        <end position="992"/>
    </location>
</feature>
<dbReference type="PANTHER" id="PTHR32063:SF13">
    <property type="entry name" value="MULTIDRUG EFFLUX PUMP SUBUNIT ACRB-RELATED"/>
    <property type="match status" value="1"/>
</dbReference>
<keyword evidence="8 10" id="KW-0472">Membrane</keyword>
<dbReference type="SUPFAM" id="SSF82693">
    <property type="entry name" value="Multidrug efflux transporter AcrB pore domain, PN1, PN2, PC1 and PC2 subdomains"/>
    <property type="match status" value="3"/>
</dbReference>
<dbReference type="Gene3D" id="3.30.2090.10">
    <property type="entry name" value="Multidrug efflux transporter AcrB TolC docking domain, DN and DC subdomains"/>
    <property type="match status" value="2"/>
</dbReference>
<dbReference type="Gene3D" id="3.30.70.1430">
    <property type="entry name" value="Multidrug efflux transporter AcrB pore domain"/>
    <property type="match status" value="2"/>
</dbReference>
<dbReference type="Gene3D" id="3.30.70.1440">
    <property type="entry name" value="Multidrug efflux transporter AcrB pore domain"/>
    <property type="match status" value="1"/>
</dbReference>
<feature type="region of interest" description="Disordered" evidence="9">
    <location>
        <begin position="1040"/>
        <end position="1059"/>
    </location>
</feature>
<evidence type="ECO:0000313" key="12">
    <source>
        <dbReference type="Proteomes" id="UP000253426"/>
    </source>
</evidence>
<dbReference type="FunFam" id="1.20.1640.10:FF:000001">
    <property type="entry name" value="Efflux pump membrane transporter"/>
    <property type="match status" value="1"/>
</dbReference>
<dbReference type="Gene3D" id="1.20.1640.10">
    <property type="entry name" value="Multidrug efflux transporter AcrB transmembrane domain"/>
    <property type="match status" value="2"/>
</dbReference>
<dbReference type="GO" id="GO:0015562">
    <property type="term" value="F:efflux transmembrane transporter activity"/>
    <property type="evidence" value="ECO:0007669"/>
    <property type="project" value="InterPro"/>
</dbReference>
<evidence type="ECO:0000256" key="6">
    <source>
        <dbReference type="ARBA" id="ARBA00022692"/>
    </source>
</evidence>
<keyword evidence="7 10" id="KW-1133">Transmembrane helix</keyword>
<reference evidence="11 12" key="1">
    <citation type="submission" date="2018-06" db="EMBL/GenBank/DDBJ databases">
        <title>Genomic Encyclopedia of Type Strains, Phase IV (KMG-IV): sequencing the most valuable type-strain genomes for metagenomic binning, comparative biology and taxonomic classification.</title>
        <authorList>
            <person name="Goeker M."/>
        </authorList>
    </citation>
    <scope>NUCLEOTIDE SEQUENCE [LARGE SCALE GENOMIC DNA]</scope>
    <source>
        <strain evidence="11 12">DSM 25532</strain>
    </source>
</reference>
<evidence type="ECO:0000256" key="2">
    <source>
        <dbReference type="ARBA" id="ARBA00010942"/>
    </source>
</evidence>
<proteinExistence type="inferred from homology"/>
<feature type="transmembrane region" description="Helical" evidence="10">
    <location>
        <begin position="923"/>
        <end position="944"/>
    </location>
</feature>
<dbReference type="Pfam" id="PF00873">
    <property type="entry name" value="ACR_tran"/>
    <property type="match status" value="1"/>
</dbReference>
<dbReference type="SUPFAM" id="SSF82714">
    <property type="entry name" value="Multidrug efflux transporter AcrB TolC docking domain, DN and DC subdomains"/>
    <property type="match status" value="2"/>
</dbReference>
<feature type="transmembrane region" description="Helical" evidence="10">
    <location>
        <begin position="872"/>
        <end position="890"/>
    </location>
</feature>
<dbReference type="InterPro" id="IPR027463">
    <property type="entry name" value="AcrB_DN_DC_subdom"/>
</dbReference>
<dbReference type="NCBIfam" id="TIGR00915">
    <property type="entry name" value="2A0602"/>
    <property type="match status" value="1"/>
</dbReference>
<evidence type="ECO:0000313" key="11">
    <source>
        <dbReference type="EMBL" id="RBP46523.1"/>
    </source>
</evidence>
<evidence type="ECO:0000256" key="7">
    <source>
        <dbReference type="ARBA" id="ARBA00022989"/>
    </source>
</evidence>
<feature type="transmembrane region" description="Helical" evidence="10">
    <location>
        <begin position="470"/>
        <end position="497"/>
    </location>
</feature>
<feature type="transmembrane region" description="Helical" evidence="10">
    <location>
        <begin position="340"/>
        <end position="359"/>
    </location>
</feature>
<dbReference type="GO" id="GO:0042910">
    <property type="term" value="F:xenobiotic transmembrane transporter activity"/>
    <property type="evidence" value="ECO:0007669"/>
    <property type="project" value="TreeGrafter"/>
</dbReference>
<name>A0A366HUB2_9BACT</name>
<dbReference type="InterPro" id="IPR001036">
    <property type="entry name" value="Acrflvin-R"/>
</dbReference>
<comment type="subcellular location">
    <subcellularLocation>
        <location evidence="1">Cell inner membrane</location>
        <topology evidence="1">Multi-pass membrane protein</topology>
    </subcellularLocation>
</comment>
<evidence type="ECO:0000256" key="10">
    <source>
        <dbReference type="SAM" id="Phobius"/>
    </source>
</evidence>
<dbReference type="FunFam" id="3.30.2090.10:FF:000001">
    <property type="entry name" value="Efflux pump membrane transporter"/>
    <property type="match status" value="1"/>
</dbReference>
<dbReference type="EMBL" id="QNRR01000002">
    <property type="protein sequence ID" value="RBP46523.1"/>
    <property type="molecule type" value="Genomic_DNA"/>
</dbReference>
<feature type="transmembrane region" description="Helical" evidence="10">
    <location>
        <begin position="434"/>
        <end position="458"/>
    </location>
</feature>
<keyword evidence="12" id="KW-1185">Reference proteome</keyword>
<dbReference type="RefSeq" id="WP_113958028.1">
    <property type="nucleotide sequence ID" value="NZ_QNRR01000002.1"/>
</dbReference>
<sequence>MSRFFIDRPIFAWVIAIVIMIGGTIAMLNLPITQYPSIAPPTIAITATYPGASAKTVEDTVTQVIEQKLNGIDHLRYIESSSDSNGGATITVTFDGGTNPDTAQVQVQNKLQLAMPLLPQEVQRQGVSVTKSVRNFLLVVSLVSEDGKMNNADLGDYLISTLLDPVSQITGVGEIQSFSTQYAMRIWVDPDKLTEYGLTSSDVTASIREQNVQVSSGAVGGLPAAPGQLMTAPIVAQGRLQTTEQFGNILLRVNPDGSRVFLRDVARIELGSENYNNLARFNRQPAAGMALKPAVGANALETVEAVKKKVTELSAFFPPGVKVIYPYDTTPFVRHSIREVVKTLIEAVILVFLVMYLFLQNWRATLIPTLAVPVVLLGTFGVLAVAGYTINTLTLFGLVLAIGLLVDDAIVVVENVERVMEEEGLAPREATIKSMGQISGALVGIGLVLSAAFVPMAFFGNSTGVIYRQFAITLVSAVSLSVLVALIFTPALCATMLKPVKHGATHKQRGFFGWFNRTFNRTADKYATSVGYILKRRALPLIAYAGIAVGVFFLFKHLPTGFLPDEDTGFLFTTAQLPPGSTREQSVALLERMENHLFEKHGDSLMGVFGIAGFSFFGSGQNQVLTFCPLKDWKERTGPGQSVKAIQGETMGTFMQFKEALAFAFAPPAVLELGNVNGFDLRLVDNAGLGHEALMNARMQLIGMAAQNPKLVGVRPNGLSDTPQMKLDVDNEKASALGISLAAINAELANVWGSSYVNDFIDKGRVKKVFIQGDASSRMSPDDIGKWYVRNNKGEMVPFTAFASVSWMLDSPKRERFNGAPSVAISGEPAPGNSSGEAMRIMEDLAKQLPPGIGYAWAGLSYEEQLSGANSGVLYILSLLMVFLCLAALYESWSIPLSVMMDMPLGALGVLAATSLRGLPNDIYFQIGFITIIGLSAKNAILVIEFAKEAYDEGATLIDAAMHAVRQRLRPILMTSIAFCLGVLPLATSTGAGAGSQNAIGTGVVGGTITTTILGLFFVPLYFVTVMALFKVKRSTLKSRASGQTKQPEGEATMVPAGA</sequence>
<dbReference type="InterPro" id="IPR004764">
    <property type="entry name" value="MdtF-like"/>
</dbReference>
<feature type="transmembrane region" description="Helical" evidence="10">
    <location>
        <begin position="12"/>
        <end position="32"/>
    </location>
</feature>
<dbReference type="GO" id="GO:0009636">
    <property type="term" value="P:response to toxic substance"/>
    <property type="evidence" value="ECO:0007669"/>
    <property type="project" value="UniProtKB-ARBA"/>
</dbReference>
<comment type="similarity">
    <text evidence="2">Belongs to the resistance-nodulation-cell division (RND) (TC 2.A.6) family.</text>
</comment>
<accession>A0A366HUB2</accession>
<dbReference type="PRINTS" id="PR00702">
    <property type="entry name" value="ACRIFLAVINRP"/>
</dbReference>
<feature type="transmembrane region" description="Helical" evidence="10">
    <location>
        <begin position="538"/>
        <end position="555"/>
    </location>
</feature>
<gene>
    <name evidence="11" type="ORF">DES53_102914</name>
</gene>
<dbReference type="NCBIfam" id="NF000282">
    <property type="entry name" value="RND_permease_1"/>
    <property type="match status" value="1"/>
</dbReference>
<feature type="transmembrane region" description="Helical" evidence="10">
    <location>
        <begin position="1004"/>
        <end position="1030"/>
    </location>
</feature>
<keyword evidence="4" id="KW-1003">Cell membrane</keyword>
<keyword evidence="5" id="KW-0997">Cell inner membrane</keyword>
<dbReference type="SUPFAM" id="SSF82866">
    <property type="entry name" value="Multidrug efflux transporter AcrB transmembrane domain"/>
    <property type="match status" value="2"/>
</dbReference>
<dbReference type="OrthoDB" id="9757876at2"/>
<dbReference type="AlphaFoldDB" id="A0A366HUB2"/>
<keyword evidence="6 10" id="KW-0812">Transmembrane</keyword>
<dbReference type="FunFam" id="3.30.70.1430:FF:000001">
    <property type="entry name" value="Efflux pump membrane transporter"/>
    <property type="match status" value="1"/>
</dbReference>
<keyword evidence="3" id="KW-0813">Transport</keyword>
<evidence type="ECO:0000256" key="3">
    <source>
        <dbReference type="ARBA" id="ARBA00022448"/>
    </source>
</evidence>
<dbReference type="Gene3D" id="3.30.70.1320">
    <property type="entry name" value="Multidrug efflux transporter AcrB pore domain like"/>
    <property type="match status" value="1"/>
</dbReference>